<reference evidence="1" key="1">
    <citation type="submission" date="2018-05" db="EMBL/GenBank/DDBJ databases">
        <authorList>
            <person name="Lanie J.A."/>
            <person name="Ng W.-L."/>
            <person name="Kazmierczak K.M."/>
            <person name="Andrzejewski T.M."/>
            <person name="Davidsen T.M."/>
            <person name="Wayne K.J."/>
            <person name="Tettelin H."/>
            <person name="Glass J.I."/>
            <person name="Rusch D."/>
            <person name="Podicherti R."/>
            <person name="Tsui H.-C.T."/>
            <person name="Winkler M.E."/>
        </authorList>
    </citation>
    <scope>NUCLEOTIDE SEQUENCE</scope>
</reference>
<name>A0A381VS26_9ZZZZ</name>
<dbReference type="AlphaFoldDB" id="A0A381VS26"/>
<gene>
    <name evidence="1" type="ORF">METZ01_LOCUS95715</name>
</gene>
<sequence length="44" mass="5131">MRWGWGDRSLAPRRADGYFHAHSANIRQYVGNFGQDKVLSSMYK</sequence>
<proteinExistence type="predicted"/>
<protein>
    <submittedName>
        <fullName evidence="1">Uncharacterized protein</fullName>
    </submittedName>
</protein>
<organism evidence="1">
    <name type="scientific">marine metagenome</name>
    <dbReference type="NCBI Taxonomy" id="408172"/>
    <lineage>
        <taxon>unclassified sequences</taxon>
        <taxon>metagenomes</taxon>
        <taxon>ecological metagenomes</taxon>
    </lineage>
</organism>
<dbReference type="EMBL" id="UINC01009561">
    <property type="protein sequence ID" value="SVA42861.1"/>
    <property type="molecule type" value="Genomic_DNA"/>
</dbReference>
<evidence type="ECO:0000313" key="1">
    <source>
        <dbReference type="EMBL" id="SVA42861.1"/>
    </source>
</evidence>
<accession>A0A381VS26</accession>